<dbReference type="PANTHER" id="PTHR13866:SF29">
    <property type="entry name" value="FOLLISTATIN"/>
    <property type="match status" value="1"/>
</dbReference>
<dbReference type="PROSITE" id="PS51364">
    <property type="entry name" value="TB"/>
    <property type="match status" value="1"/>
</dbReference>
<feature type="region of interest" description="Disordered" evidence="5">
    <location>
        <begin position="763"/>
        <end position="786"/>
    </location>
</feature>
<dbReference type="Proteomes" id="UP000053105">
    <property type="component" value="Unassembled WGS sequence"/>
</dbReference>
<dbReference type="STRING" id="166423.A0A0M9A402"/>
<evidence type="ECO:0000256" key="5">
    <source>
        <dbReference type="SAM" id="MobiDB-lite"/>
    </source>
</evidence>
<organism evidence="8 9">
    <name type="scientific">Melipona quadrifasciata</name>
    <dbReference type="NCBI Taxonomy" id="166423"/>
    <lineage>
        <taxon>Eukaryota</taxon>
        <taxon>Metazoa</taxon>
        <taxon>Ecdysozoa</taxon>
        <taxon>Arthropoda</taxon>
        <taxon>Hexapoda</taxon>
        <taxon>Insecta</taxon>
        <taxon>Pterygota</taxon>
        <taxon>Neoptera</taxon>
        <taxon>Endopterygota</taxon>
        <taxon>Hymenoptera</taxon>
        <taxon>Apocrita</taxon>
        <taxon>Aculeata</taxon>
        <taxon>Apoidea</taxon>
        <taxon>Anthophila</taxon>
        <taxon>Apidae</taxon>
        <taxon>Melipona</taxon>
    </lineage>
</organism>
<dbReference type="InterPro" id="IPR036773">
    <property type="entry name" value="TB_dom_sf"/>
</dbReference>
<dbReference type="GO" id="GO:0005509">
    <property type="term" value="F:calcium ion binding"/>
    <property type="evidence" value="ECO:0007669"/>
    <property type="project" value="TreeGrafter"/>
</dbReference>
<dbReference type="GO" id="GO:0005518">
    <property type="term" value="F:collagen binding"/>
    <property type="evidence" value="ECO:0007669"/>
    <property type="project" value="TreeGrafter"/>
</dbReference>
<evidence type="ECO:0000256" key="3">
    <source>
        <dbReference type="ARBA" id="ARBA00023157"/>
    </source>
</evidence>
<dbReference type="PANTHER" id="PTHR13866">
    <property type="entry name" value="SPARC OSTEONECTIN"/>
    <property type="match status" value="1"/>
</dbReference>
<evidence type="ECO:0000259" key="6">
    <source>
        <dbReference type="PROSITE" id="PS51364"/>
    </source>
</evidence>
<name>A0A0M9A402_9HYME</name>
<dbReference type="InterPro" id="IPR002350">
    <property type="entry name" value="Kazal_dom"/>
</dbReference>
<feature type="region of interest" description="Disordered" evidence="5">
    <location>
        <begin position="108"/>
        <end position="130"/>
    </location>
</feature>
<keyword evidence="2" id="KW-0677">Repeat</keyword>
<proteinExistence type="predicted"/>
<dbReference type="AlphaFoldDB" id="A0A0M9A402"/>
<dbReference type="GO" id="GO:0005615">
    <property type="term" value="C:extracellular space"/>
    <property type="evidence" value="ECO:0007669"/>
    <property type="project" value="TreeGrafter"/>
</dbReference>
<dbReference type="Pfam" id="PF07648">
    <property type="entry name" value="Kazal_2"/>
    <property type="match status" value="1"/>
</dbReference>
<evidence type="ECO:0000256" key="4">
    <source>
        <dbReference type="ARBA" id="ARBA00023180"/>
    </source>
</evidence>
<sequence>MPQHPDKILNINCRMKLPYIGEYVVNIRGGLYGRIEKPLRENLHVHNVPEETILPLPIRAAKQMNAKIFNQTEKNRLGVPTGPLPVSAPKRCHLRGIMGRRSFGRFSDRTGGTEWERRKRRKEGRKEGNAEGRVQVWPRVGVVLVVAFEGDALQEARGRSGCKVCRAASCALGGLRGGGGGGPIRGKTIAEDGDLGKRRLASGRRIEETAAWQMRCEARGLRDAELAAAKAEVEKPKLPKVVVARAAVVRGETRREMTTLRRGIVAPRCNTYVLISLIGLLLQTQSATVPVKIKFEFVKFCERRSILRLCLKTILGEMGSAIVRVVESTRKASLTSVNYARRERTLYLLYLHFDSEVFNMSSVAKTDRHAWPKAQTAVMMRLKRSEHFSSNLRSGSTDRRLIRTMQRVAETDWTDDHSAVREGEEKSIDTFTCSTWIIQRDREGRERQRDPNAANKAEQQHERPSADTVWDATVTRVSVKKKPYAWEHPIIKTLNAILGCPLCAETQTHCEAGETITIKDMVKFEENLKTYVEQENGQRGEKGHEGVLRMQRVRALFKYTQSKVEVISTSGWEAHCGVDVSIAANSSPSRNFTLVDGEFGKQCRLFLTCSQELDESRLCADHTSQRGICWSSISNGRCKELLSQGVTKEDCCASNAAAATAYSEEDLDSGSLFFWRVLGGGVQCRPCRESCAEVRCEEGKKCVVRRGRPRCVCSPECKAPRGGGPVCGTDGKSYKNLCRLKKRACKKGSHELAVAYNGHCQSVPSRPRNSEPPHAPFAGPTETPTRVPATCDLPPAAQVAPFPSPIRATANCFTSPAKSSNSARVGMKNSKTIETTRIALRSHLRRNLLVRLRVKVINQGEVAPRRLELAASKELRAFSTRGAPTQRACMFGSRDTRSFTFTILTGPLPPVAASTKNNWRLEEFGVHRSAGVPLMPPVAFYRLNFIFYSRNDFRDPSMLEIKGDCYL</sequence>
<evidence type="ECO:0000256" key="2">
    <source>
        <dbReference type="ARBA" id="ARBA00022737"/>
    </source>
</evidence>
<dbReference type="InterPro" id="IPR003645">
    <property type="entry name" value="Fol_N"/>
</dbReference>
<accession>A0A0M9A402</accession>
<keyword evidence="4" id="KW-0325">Glycoprotein</keyword>
<dbReference type="InterPro" id="IPR017878">
    <property type="entry name" value="TB_dom"/>
</dbReference>
<reference evidence="8 9" key="1">
    <citation type="submission" date="2015-07" db="EMBL/GenBank/DDBJ databases">
        <title>The genome of Melipona quadrifasciata.</title>
        <authorList>
            <person name="Pan H."/>
            <person name="Kapheim K."/>
        </authorList>
    </citation>
    <scope>NUCLEOTIDE SEQUENCE [LARGE SCALE GENOMIC DNA]</scope>
    <source>
        <strain evidence="8">0111107301</strain>
        <tissue evidence="8">Whole body</tissue>
    </source>
</reference>
<evidence type="ECO:0000313" key="9">
    <source>
        <dbReference type="Proteomes" id="UP000053105"/>
    </source>
</evidence>
<dbReference type="SUPFAM" id="SSF100895">
    <property type="entry name" value="Kazal-type serine protease inhibitors"/>
    <property type="match status" value="1"/>
</dbReference>
<dbReference type="Gene3D" id="3.30.60.30">
    <property type="match status" value="1"/>
</dbReference>
<dbReference type="InterPro" id="IPR036058">
    <property type="entry name" value="Kazal_dom_sf"/>
</dbReference>
<feature type="domain" description="Kazal-like" evidence="7">
    <location>
        <begin position="712"/>
        <end position="762"/>
    </location>
</feature>
<dbReference type="Pfam" id="PF21333">
    <property type="entry name" value="FST_N"/>
    <property type="match status" value="1"/>
</dbReference>
<evidence type="ECO:0000256" key="1">
    <source>
        <dbReference type="ARBA" id="ARBA00022729"/>
    </source>
</evidence>
<protein>
    <submittedName>
        <fullName evidence="8">Follistatin</fullName>
    </submittedName>
</protein>
<feature type="region of interest" description="Disordered" evidence="5">
    <location>
        <begin position="442"/>
        <end position="468"/>
    </location>
</feature>
<keyword evidence="9" id="KW-1185">Reference proteome</keyword>
<feature type="domain" description="TB" evidence="6">
    <location>
        <begin position="627"/>
        <end position="687"/>
    </location>
</feature>
<dbReference type="SMART" id="SM00274">
    <property type="entry name" value="FOLN"/>
    <property type="match status" value="1"/>
</dbReference>
<gene>
    <name evidence="8" type="ORF">WN51_11189</name>
</gene>
<dbReference type="OrthoDB" id="192611at2759"/>
<dbReference type="SMART" id="SM00280">
    <property type="entry name" value="KAZAL"/>
    <property type="match status" value="1"/>
</dbReference>
<dbReference type="GO" id="GO:0050840">
    <property type="term" value="F:extracellular matrix binding"/>
    <property type="evidence" value="ECO:0007669"/>
    <property type="project" value="TreeGrafter"/>
</dbReference>
<keyword evidence="1" id="KW-0732">Signal</keyword>
<keyword evidence="3" id="KW-1015">Disulfide bond</keyword>
<dbReference type="CDD" id="cd00104">
    <property type="entry name" value="KAZAL_FS"/>
    <property type="match status" value="1"/>
</dbReference>
<dbReference type="PROSITE" id="PS51465">
    <property type="entry name" value="KAZAL_2"/>
    <property type="match status" value="1"/>
</dbReference>
<evidence type="ECO:0000259" key="7">
    <source>
        <dbReference type="PROSITE" id="PS51465"/>
    </source>
</evidence>
<dbReference type="EMBL" id="KQ435741">
    <property type="protein sequence ID" value="KOX76765.1"/>
    <property type="molecule type" value="Genomic_DNA"/>
</dbReference>
<dbReference type="Gene3D" id="3.90.290.10">
    <property type="entry name" value="TGF-beta binding (TB) domain"/>
    <property type="match status" value="1"/>
</dbReference>
<evidence type="ECO:0000313" key="8">
    <source>
        <dbReference type="EMBL" id="KOX76765.1"/>
    </source>
</evidence>